<evidence type="ECO:0000259" key="3">
    <source>
        <dbReference type="Pfam" id="PF05030"/>
    </source>
</evidence>
<dbReference type="InterPro" id="IPR007726">
    <property type="entry name" value="SS18_N"/>
</dbReference>
<dbReference type="EMBL" id="JALJOQ010000043">
    <property type="protein sequence ID" value="KAK9805445.1"/>
    <property type="molecule type" value="Genomic_DNA"/>
</dbReference>
<evidence type="ECO:0000313" key="4">
    <source>
        <dbReference type="EMBL" id="KAK9805445.1"/>
    </source>
</evidence>
<comment type="caution">
    <text evidence="4">The sequence shown here is derived from an EMBL/GenBank/DDBJ whole genome shotgun (WGS) entry which is preliminary data.</text>
</comment>
<dbReference type="Pfam" id="PF05030">
    <property type="entry name" value="SSXT"/>
    <property type="match status" value="1"/>
</dbReference>
<feature type="compositionally biased region" description="Low complexity" evidence="2">
    <location>
        <begin position="80"/>
        <end position="101"/>
    </location>
</feature>
<evidence type="ECO:0000256" key="2">
    <source>
        <dbReference type="SAM" id="MobiDB-lite"/>
    </source>
</evidence>
<reference evidence="4 5" key="1">
    <citation type="journal article" date="2024" name="Nat. Commun.">
        <title>Phylogenomics reveals the evolutionary origins of lichenization in chlorophyte algae.</title>
        <authorList>
            <person name="Puginier C."/>
            <person name="Libourel C."/>
            <person name="Otte J."/>
            <person name="Skaloud P."/>
            <person name="Haon M."/>
            <person name="Grisel S."/>
            <person name="Petersen M."/>
            <person name="Berrin J.G."/>
            <person name="Delaux P.M."/>
            <person name="Dal Grande F."/>
            <person name="Keller J."/>
        </authorList>
    </citation>
    <scope>NUCLEOTIDE SEQUENCE [LARGE SCALE GENOMIC DNA]</scope>
    <source>
        <strain evidence="4 5">SAG 2036</strain>
    </source>
</reference>
<name>A0AAW1PAS6_9CHLO</name>
<comment type="similarity">
    <text evidence="1">Belongs to the SS18 family.</text>
</comment>
<sequence>MAQPPAVRPGAGHQLQQIPSSEVIQQYLEDNDKLIQAILENLNAGRLQDGALYQTRLQQNLMWLAAIADAQPHPAPAPATPAQQPAVQAQSVPQRASAAQAVHVPSGSQQYATSQPSHH</sequence>
<organism evidence="4 5">
    <name type="scientific">Symbiochloris irregularis</name>
    <dbReference type="NCBI Taxonomy" id="706552"/>
    <lineage>
        <taxon>Eukaryota</taxon>
        <taxon>Viridiplantae</taxon>
        <taxon>Chlorophyta</taxon>
        <taxon>core chlorophytes</taxon>
        <taxon>Trebouxiophyceae</taxon>
        <taxon>Trebouxiales</taxon>
        <taxon>Trebouxiaceae</taxon>
        <taxon>Symbiochloris</taxon>
    </lineage>
</organism>
<evidence type="ECO:0000313" key="5">
    <source>
        <dbReference type="Proteomes" id="UP001465755"/>
    </source>
</evidence>
<feature type="compositionally biased region" description="Polar residues" evidence="2">
    <location>
        <begin position="106"/>
        <end position="119"/>
    </location>
</feature>
<protein>
    <recommendedName>
        <fullName evidence="3">SS18 N-terminal domain-containing protein</fullName>
    </recommendedName>
</protein>
<dbReference type="Proteomes" id="UP001465755">
    <property type="component" value="Unassembled WGS sequence"/>
</dbReference>
<keyword evidence="5" id="KW-1185">Reference proteome</keyword>
<gene>
    <name evidence="4" type="ORF">WJX73_008009</name>
</gene>
<proteinExistence type="inferred from homology"/>
<accession>A0AAW1PAS6</accession>
<evidence type="ECO:0000256" key="1">
    <source>
        <dbReference type="ARBA" id="ARBA00007945"/>
    </source>
</evidence>
<feature type="domain" description="SS18 N-terminal" evidence="3">
    <location>
        <begin position="19"/>
        <end position="75"/>
    </location>
</feature>
<feature type="region of interest" description="Disordered" evidence="2">
    <location>
        <begin position="72"/>
        <end position="119"/>
    </location>
</feature>
<dbReference type="AlphaFoldDB" id="A0AAW1PAS6"/>